<proteinExistence type="predicted"/>
<keyword evidence="2" id="KW-1133">Transmembrane helix</keyword>
<keyword evidence="2" id="KW-0472">Membrane</keyword>
<dbReference type="PANTHER" id="PTHR34377">
    <property type="entry name" value="TETRATRICOPEPTIDE REPEAT (TPR)-LIKE SUPERFAMILY PROTEIN"/>
    <property type="match status" value="1"/>
</dbReference>
<name>A0A0D2DQ66_9EURO</name>
<evidence type="ECO:0000256" key="2">
    <source>
        <dbReference type="SAM" id="Phobius"/>
    </source>
</evidence>
<organism evidence="3 4">
    <name type="scientific">Exophiala oligosperma</name>
    <dbReference type="NCBI Taxonomy" id="215243"/>
    <lineage>
        <taxon>Eukaryota</taxon>
        <taxon>Fungi</taxon>
        <taxon>Dikarya</taxon>
        <taxon>Ascomycota</taxon>
        <taxon>Pezizomycotina</taxon>
        <taxon>Eurotiomycetes</taxon>
        <taxon>Chaetothyriomycetidae</taxon>
        <taxon>Chaetothyriales</taxon>
        <taxon>Herpotrichiellaceae</taxon>
        <taxon>Exophiala</taxon>
    </lineage>
</organism>
<feature type="region of interest" description="Disordered" evidence="1">
    <location>
        <begin position="113"/>
        <end position="349"/>
    </location>
</feature>
<feature type="compositionally biased region" description="Pro residues" evidence="1">
    <location>
        <begin position="1"/>
        <end position="12"/>
    </location>
</feature>
<dbReference type="PANTHER" id="PTHR34377:SF12">
    <property type="entry name" value="SPLICING FACTOR, ARGININE_SERINE-RICH 15"/>
    <property type="match status" value="1"/>
</dbReference>
<feature type="compositionally biased region" description="Polar residues" evidence="1">
    <location>
        <begin position="175"/>
        <end position="194"/>
    </location>
</feature>
<evidence type="ECO:0000313" key="3">
    <source>
        <dbReference type="EMBL" id="KIW44963.1"/>
    </source>
</evidence>
<feature type="transmembrane region" description="Helical" evidence="2">
    <location>
        <begin position="56"/>
        <end position="77"/>
    </location>
</feature>
<feature type="compositionally biased region" description="Gly residues" evidence="1">
    <location>
        <begin position="127"/>
        <end position="136"/>
    </location>
</feature>
<evidence type="ECO:0000313" key="4">
    <source>
        <dbReference type="Proteomes" id="UP000053342"/>
    </source>
</evidence>
<dbReference type="GeneID" id="27355467"/>
<feature type="transmembrane region" description="Helical" evidence="2">
    <location>
        <begin position="89"/>
        <end position="107"/>
    </location>
</feature>
<feature type="compositionally biased region" description="Basic and acidic residues" evidence="1">
    <location>
        <begin position="293"/>
        <end position="310"/>
    </location>
</feature>
<reference evidence="3 4" key="1">
    <citation type="submission" date="2015-01" db="EMBL/GenBank/DDBJ databases">
        <title>The Genome Sequence of Exophiala oligosperma CBS72588.</title>
        <authorList>
            <consortium name="The Broad Institute Genomics Platform"/>
            <person name="Cuomo C."/>
            <person name="de Hoog S."/>
            <person name="Gorbushina A."/>
            <person name="Stielow B."/>
            <person name="Teixiera M."/>
            <person name="Abouelleil A."/>
            <person name="Chapman S.B."/>
            <person name="Priest M."/>
            <person name="Young S.K."/>
            <person name="Wortman J."/>
            <person name="Nusbaum C."/>
            <person name="Birren B."/>
        </authorList>
    </citation>
    <scope>NUCLEOTIDE SEQUENCE [LARGE SCALE GENOMIC DNA]</scope>
    <source>
        <strain evidence="3 4">CBS 72588</strain>
    </source>
</reference>
<evidence type="ECO:0000256" key="1">
    <source>
        <dbReference type="SAM" id="MobiDB-lite"/>
    </source>
</evidence>
<keyword evidence="4" id="KW-1185">Reference proteome</keyword>
<feature type="region of interest" description="Disordered" evidence="1">
    <location>
        <begin position="1"/>
        <end position="22"/>
    </location>
</feature>
<dbReference type="AlphaFoldDB" id="A0A0D2DQ66"/>
<sequence>MEPPPPPPPPHGSNPQGGGRSGGLPDGRYDIFVIPPHSSGSGFLYLPSLQTQRNSFLAGVFCTAATFFIYTTAVPVVKEWLFTTINSGGGGVFMLICGVAVVAWAFGKTQSEWAQPASSSGPSTSSGPGGSAGPGYTGFNNTRGYAHAQPGPQPSAQSPPPPPPNHGANAPPPQSSWQRPTPQANTKANTTGAKSSWEKAREETRKREEERKRAEDLKRRREELEKERQKQREKDTLERLERERREKKEREDRERQQKEKDAAAKAAVEAAEKENARKAAEAAAKRPPMPSARTEREDDAYSFRPYDRPRRPYKANSAASMYSESSYAPSESTAKTTPPASARGPYSTKDPDKIIIKGVFSFNNAFMRTPISQLVSGQGNVTDGLILRITTEGLFIDDDVRGVPQREWDVKAWTMKLAESCELDGIHVLRASIRDQEGKKYVFILSQSEGWKVAVGLQRLRRGSQVRALGVAGLPHNEAKAILENLGYA</sequence>
<feature type="compositionally biased region" description="Pro residues" evidence="1">
    <location>
        <begin position="151"/>
        <end position="174"/>
    </location>
</feature>
<dbReference type="Proteomes" id="UP000053342">
    <property type="component" value="Unassembled WGS sequence"/>
</dbReference>
<feature type="compositionally biased region" description="Basic and acidic residues" evidence="1">
    <location>
        <begin position="270"/>
        <end position="284"/>
    </location>
</feature>
<feature type="compositionally biased region" description="Basic and acidic residues" evidence="1">
    <location>
        <begin position="196"/>
        <end position="263"/>
    </location>
</feature>
<dbReference type="OrthoDB" id="5421842at2759"/>
<protein>
    <submittedName>
        <fullName evidence="3">Uncharacterized protein</fullName>
    </submittedName>
</protein>
<feature type="compositionally biased region" description="Low complexity" evidence="1">
    <location>
        <begin position="315"/>
        <end position="334"/>
    </location>
</feature>
<keyword evidence="2" id="KW-0812">Transmembrane</keyword>
<accession>A0A0D2DQ66</accession>
<dbReference type="STRING" id="215243.A0A0D2DQ66"/>
<dbReference type="EMBL" id="KN847334">
    <property type="protein sequence ID" value="KIW44963.1"/>
    <property type="molecule type" value="Genomic_DNA"/>
</dbReference>
<gene>
    <name evidence="3" type="ORF">PV06_03393</name>
</gene>
<dbReference type="RefSeq" id="XP_016265179.1">
    <property type="nucleotide sequence ID" value="XM_016404174.1"/>
</dbReference>
<dbReference type="VEuPathDB" id="FungiDB:PV06_03393"/>
<feature type="compositionally biased region" description="Low complexity" evidence="1">
    <location>
        <begin position="116"/>
        <end position="126"/>
    </location>
</feature>